<dbReference type="PANTHER" id="PTHR43663:SF2">
    <property type="entry name" value="CHROMATE TRANSPORT PROTEIN-RELATED"/>
    <property type="match status" value="1"/>
</dbReference>
<dbReference type="GO" id="GO:0015109">
    <property type="term" value="F:chromate transmembrane transporter activity"/>
    <property type="evidence" value="ECO:0007669"/>
    <property type="project" value="InterPro"/>
</dbReference>
<comment type="similarity">
    <text evidence="2">Belongs to the chromate ion transporter (CHR) (TC 2.A.51) family.</text>
</comment>
<feature type="transmembrane region" description="Helical" evidence="7">
    <location>
        <begin position="12"/>
        <end position="31"/>
    </location>
</feature>
<accession>A0A644ZKD8</accession>
<gene>
    <name evidence="8" type="primary">chrA_9</name>
    <name evidence="8" type="ORF">SDC9_88010</name>
</gene>
<feature type="transmembrane region" description="Helical" evidence="7">
    <location>
        <begin position="51"/>
        <end position="71"/>
    </location>
</feature>
<feature type="transmembrane region" description="Helical" evidence="7">
    <location>
        <begin position="113"/>
        <end position="133"/>
    </location>
</feature>
<feature type="transmembrane region" description="Helical" evidence="7">
    <location>
        <begin position="78"/>
        <end position="101"/>
    </location>
</feature>
<dbReference type="GO" id="GO:0005886">
    <property type="term" value="C:plasma membrane"/>
    <property type="evidence" value="ECO:0007669"/>
    <property type="project" value="UniProtKB-SubCell"/>
</dbReference>
<protein>
    <submittedName>
        <fullName evidence="8">Chromate transport protein</fullName>
    </submittedName>
</protein>
<evidence type="ECO:0000313" key="8">
    <source>
        <dbReference type="EMBL" id="MPM41355.1"/>
    </source>
</evidence>
<dbReference type="InterPro" id="IPR003370">
    <property type="entry name" value="Chromate_transpt"/>
</dbReference>
<keyword evidence="5 7" id="KW-1133">Transmembrane helix</keyword>
<evidence type="ECO:0000256" key="4">
    <source>
        <dbReference type="ARBA" id="ARBA00022692"/>
    </source>
</evidence>
<comment type="caution">
    <text evidence="8">The sequence shown here is derived from an EMBL/GenBank/DDBJ whole genome shotgun (WGS) entry which is preliminary data.</text>
</comment>
<dbReference type="Pfam" id="PF02417">
    <property type="entry name" value="Chromate_transp"/>
    <property type="match status" value="1"/>
</dbReference>
<evidence type="ECO:0000256" key="6">
    <source>
        <dbReference type="ARBA" id="ARBA00023136"/>
    </source>
</evidence>
<proteinExistence type="inferred from homology"/>
<keyword evidence="3" id="KW-1003">Cell membrane</keyword>
<organism evidence="8">
    <name type="scientific">bioreactor metagenome</name>
    <dbReference type="NCBI Taxonomy" id="1076179"/>
    <lineage>
        <taxon>unclassified sequences</taxon>
        <taxon>metagenomes</taxon>
        <taxon>ecological metagenomes</taxon>
    </lineage>
</organism>
<name>A0A644ZKD8_9ZZZZ</name>
<evidence type="ECO:0000256" key="1">
    <source>
        <dbReference type="ARBA" id="ARBA00004651"/>
    </source>
</evidence>
<sequence length="184" mass="19732">MSDSKYFHMFKVFFKIGLFTIGGGLAMIPVIRDEFVEKQHWISDEDITDVLAISQSMPGVIAINASTFLGYRLGGITGALVSTLGVVLPSFIIILLIALLFTDEVGSNHYVNSFFSGVNAALAALLLAAAIALGKKSVKDYVGCAIAVFSALAIAVFDLDIALVVILSGLTGFLYYRSKEVDRL</sequence>
<dbReference type="PANTHER" id="PTHR43663">
    <property type="entry name" value="CHROMATE TRANSPORT PROTEIN-RELATED"/>
    <property type="match status" value="1"/>
</dbReference>
<comment type="subcellular location">
    <subcellularLocation>
        <location evidence="1">Cell membrane</location>
        <topology evidence="1">Multi-pass membrane protein</topology>
    </subcellularLocation>
</comment>
<keyword evidence="4 7" id="KW-0812">Transmembrane</keyword>
<dbReference type="AlphaFoldDB" id="A0A644ZKD8"/>
<feature type="transmembrane region" description="Helical" evidence="7">
    <location>
        <begin position="145"/>
        <end position="176"/>
    </location>
</feature>
<dbReference type="InterPro" id="IPR052518">
    <property type="entry name" value="CHR_Transporter"/>
</dbReference>
<dbReference type="EMBL" id="VSSQ01009342">
    <property type="protein sequence ID" value="MPM41355.1"/>
    <property type="molecule type" value="Genomic_DNA"/>
</dbReference>
<reference evidence="8" key="1">
    <citation type="submission" date="2019-08" db="EMBL/GenBank/DDBJ databases">
        <authorList>
            <person name="Kucharzyk K."/>
            <person name="Murdoch R.W."/>
            <person name="Higgins S."/>
            <person name="Loffler F."/>
        </authorList>
    </citation>
    <scope>NUCLEOTIDE SEQUENCE</scope>
</reference>
<evidence type="ECO:0000256" key="2">
    <source>
        <dbReference type="ARBA" id="ARBA00005262"/>
    </source>
</evidence>
<evidence type="ECO:0000256" key="7">
    <source>
        <dbReference type="SAM" id="Phobius"/>
    </source>
</evidence>
<keyword evidence="6 7" id="KW-0472">Membrane</keyword>
<evidence type="ECO:0000256" key="3">
    <source>
        <dbReference type="ARBA" id="ARBA00022475"/>
    </source>
</evidence>
<evidence type="ECO:0000256" key="5">
    <source>
        <dbReference type="ARBA" id="ARBA00022989"/>
    </source>
</evidence>